<evidence type="ECO:0000256" key="5">
    <source>
        <dbReference type="ARBA" id="ARBA00022833"/>
    </source>
</evidence>
<dbReference type="PANTHER" id="PTHR12683">
    <property type="entry name" value="CDK-ACTIVATING KINASE ASSEMBLY FACTOR MAT1"/>
    <property type="match status" value="1"/>
</dbReference>
<evidence type="ECO:0000256" key="3">
    <source>
        <dbReference type="ARBA" id="ARBA00022723"/>
    </source>
</evidence>
<dbReference type="EMBL" id="MU150406">
    <property type="protein sequence ID" value="KAF9456723.1"/>
    <property type="molecule type" value="Genomic_DNA"/>
</dbReference>
<evidence type="ECO:0000259" key="12">
    <source>
        <dbReference type="PROSITE" id="PS50089"/>
    </source>
</evidence>
<evidence type="ECO:0000256" key="8">
    <source>
        <dbReference type="ARBA" id="ARBA00033277"/>
    </source>
</evidence>
<dbReference type="InterPro" id="IPR015877">
    <property type="entry name" value="MAT1_centre"/>
</dbReference>
<name>A0A9P5XSE0_9AGAR</name>
<dbReference type="Pfam" id="PF17121">
    <property type="entry name" value="zf-C3HC4_5"/>
    <property type="match status" value="1"/>
</dbReference>
<proteinExistence type="predicted"/>
<evidence type="ECO:0000256" key="7">
    <source>
        <dbReference type="ARBA" id="ARBA00029873"/>
    </source>
</evidence>
<gene>
    <name evidence="13" type="ORF">BDZ94DRAFT_1274977</name>
</gene>
<dbReference type="FunFam" id="3.30.40.10:FF:000037">
    <property type="entry name" value="Cdk-activating kinase assembly factor MAT1, centre"/>
    <property type="match status" value="1"/>
</dbReference>
<dbReference type="InterPro" id="IPR001841">
    <property type="entry name" value="Znf_RING"/>
</dbReference>
<keyword evidence="14" id="KW-1185">Reference proteome</keyword>
<evidence type="ECO:0000313" key="13">
    <source>
        <dbReference type="EMBL" id="KAF9456723.1"/>
    </source>
</evidence>
<evidence type="ECO:0000256" key="1">
    <source>
        <dbReference type="ARBA" id="ARBA00004123"/>
    </source>
</evidence>
<dbReference type="InterPro" id="IPR004575">
    <property type="entry name" value="MAT1/Tfb3"/>
</dbReference>
<feature type="domain" description="RING-type" evidence="12">
    <location>
        <begin position="64"/>
        <end position="108"/>
    </location>
</feature>
<dbReference type="PANTHER" id="PTHR12683:SF13">
    <property type="entry name" value="CDK-ACTIVATING KINASE ASSEMBLY FACTOR MAT1"/>
    <property type="match status" value="1"/>
</dbReference>
<keyword evidence="5" id="KW-0862">Zinc</keyword>
<sequence length="382" mass="43371">MANRSNVGGWLQGKTVRKGGIASTNSHTRSSTPQVQSTSSTVFGGGVKDASGRTSEFFSMDDQCPVCKSDRYLNPKLRLLVSACYHKMCESCIDRLFTLGPAPCPICNKVLRKLAFTPQTFEDLGVEKEVAIRRRITKEFNKRREDFPDLRAYNDYLEEVEDITFNLIYEIDLSRTEARIQAYRAENAALIERNIQREEAYAQALKEQEDTERREREYRAMELRREEEEEREEREKGRREIIDKLETSDKNAAKVIAKSRANALKRSTARSTSSTILQSNAKLLRSRAARSTTVPDVPHVPLQDDWYAYEDMFELKAGYQDFMSEAVRKDREGIMRGGGYKVEEAWERALRCAVAGLDLAPMASSTSVTDFDSGGDIMMASA</sequence>
<protein>
    <recommendedName>
        <fullName evidence="2">RNA polymerase II transcription factor B subunit 3</fullName>
    </recommendedName>
    <alternativeName>
        <fullName evidence="8">RNA polymerase II transcription factor B 38 kDa subunit</fullName>
    </alternativeName>
    <alternativeName>
        <fullName evidence="7">RNA polymerase II transcription factor B p38 subunit</fullName>
    </alternativeName>
</protein>
<dbReference type="Pfam" id="PF06391">
    <property type="entry name" value="MAT1"/>
    <property type="match status" value="1"/>
</dbReference>
<keyword evidence="13" id="KW-0418">Kinase</keyword>
<accession>A0A9P5XSE0</accession>
<dbReference type="PROSITE" id="PS00518">
    <property type="entry name" value="ZF_RING_1"/>
    <property type="match status" value="1"/>
</dbReference>
<dbReference type="GO" id="GO:0006357">
    <property type="term" value="P:regulation of transcription by RNA polymerase II"/>
    <property type="evidence" value="ECO:0007669"/>
    <property type="project" value="TreeGrafter"/>
</dbReference>
<feature type="coiled-coil region" evidence="10">
    <location>
        <begin position="173"/>
        <end position="240"/>
    </location>
</feature>
<dbReference type="PROSITE" id="PS50089">
    <property type="entry name" value="ZF_RING_2"/>
    <property type="match status" value="1"/>
</dbReference>
<evidence type="ECO:0000256" key="9">
    <source>
        <dbReference type="PROSITE-ProRule" id="PRU00175"/>
    </source>
</evidence>
<reference evidence="13" key="1">
    <citation type="submission" date="2020-11" db="EMBL/GenBank/DDBJ databases">
        <authorList>
            <consortium name="DOE Joint Genome Institute"/>
            <person name="Ahrendt S."/>
            <person name="Riley R."/>
            <person name="Andreopoulos W."/>
            <person name="Labutti K."/>
            <person name="Pangilinan J."/>
            <person name="Ruiz-Duenas F.J."/>
            <person name="Barrasa J.M."/>
            <person name="Sanchez-Garcia M."/>
            <person name="Camarero S."/>
            <person name="Miyauchi S."/>
            <person name="Serrano A."/>
            <person name="Linde D."/>
            <person name="Babiker R."/>
            <person name="Drula E."/>
            <person name="Ayuso-Fernandez I."/>
            <person name="Pacheco R."/>
            <person name="Padilla G."/>
            <person name="Ferreira P."/>
            <person name="Barriuso J."/>
            <person name="Kellner H."/>
            <person name="Castanera R."/>
            <person name="Alfaro M."/>
            <person name="Ramirez L."/>
            <person name="Pisabarro A.G."/>
            <person name="Kuo A."/>
            <person name="Tritt A."/>
            <person name="Lipzen A."/>
            <person name="He G."/>
            <person name="Yan M."/>
            <person name="Ng V."/>
            <person name="Cullen D."/>
            <person name="Martin F."/>
            <person name="Rosso M.-N."/>
            <person name="Henrissat B."/>
            <person name="Hibbett D."/>
            <person name="Martinez A.T."/>
            <person name="Grigoriev I.V."/>
        </authorList>
    </citation>
    <scope>NUCLEOTIDE SEQUENCE</scope>
    <source>
        <strain evidence="13">CBS 247.69</strain>
    </source>
</reference>
<organism evidence="13 14">
    <name type="scientific">Collybia nuda</name>
    <dbReference type="NCBI Taxonomy" id="64659"/>
    <lineage>
        <taxon>Eukaryota</taxon>
        <taxon>Fungi</taxon>
        <taxon>Dikarya</taxon>
        <taxon>Basidiomycota</taxon>
        <taxon>Agaricomycotina</taxon>
        <taxon>Agaricomycetes</taxon>
        <taxon>Agaricomycetidae</taxon>
        <taxon>Agaricales</taxon>
        <taxon>Tricholomatineae</taxon>
        <taxon>Clitocybaceae</taxon>
        <taxon>Collybia</taxon>
    </lineage>
</organism>
<evidence type="ECO:0000256" key="11">
    <source>
        <dbReference type="SAM" id="MobiDB-lite"/>
    </source>
</evidence>
<dbReference type="NCBIfam" id="TIGR00570">
    <property type="entry name" value="cdk7"/>
    <property type="match status" value="1"/>
</dbReference>
<dbReference type="GO" id="GO:0016301">
    <property type="term" value="F:kinase activity"/>
    <property type="evidence" value="ECO:0007669"/>
    <property type="project" value="UniProtKB-KW"/>
</dbReference>
<keyword evidence="4 9" id="KW-0863">Zinc-finger</keyword>
<evidence type="ECO:0000313" key="14">
    <source>
        <dbReference type="Proteomes" id="UP000807353"/>
    </source>
</evidence>
<dbReference type="SMART" id="SM00184">
    <property type="entry name" value="RING"/>
    <property type="match status" value="1"/>
</dbReference>
<feature type="compositionally biased region" description="Low complexity" evidence="11">
    <location>
        <begin position="28"/>
        <end position="42"/>
    </location>
</feature>
<dbReference type="AlphaFoldDB" id="A0A9P5XSE0"/>
<evidence type="ECO:0000256" key="6">
    <source>
        <dbReference type="ARBA" id="ARBA00023242"/>
    </source>
</evidence>
<evidence type="ECO:0000256" key="4">
    <source>
        <dbReference type="ARBA" id="ARBA00022771"/>
    </source>
</evidence>
<dbReference type="Proteomes" id="UP000807353">
    <property type="component" value="Unassembled WGS sequence"/>
</dbReference>
<dbReference type="CDD" id="cd16573">
    <property type="entry name" value="RING-HC_TFB3-like"/>
    <property type="match status" value="1"/>
</dbReference>
<dbReference type="InterPro" id="IPR013083">
    <property type="entry name" value="Znf_RING/FYVE/PHD"/>
</dbReference>
<keyword evidence="10" id="KW-0175">Coiled coil</keyword>
<dbReference type="OrthoDB" id="5963at2759"/>
<dbReference type="GO" id="GO:0061575">
    <property type="term" value="F:cyclin-dependent protein serine/threonine kinase activator activity"/>
    <property type="evidence" value="ECO:0007669"/>
    <property type="project" value="InterPro"/>
</dbReference>
<dbReference type="SUPFAM" id="SSF57850">
    <property type="entry name" value="RING/U-box"/>
    <property type="match status" value="1"/>
</dbReference>
<dbReference type="Gene3D" id="3.30.40.10">
    <property type="entry name" value="Zinc/RING finger domain, C3HC4 (zinc finger)"/>
    <property type="match status" value="1"/>
</dbReference>
<comment type="caution">
    <text evidence="13">The sequence shown here is derived from an EMBL/GenBank/DDBJ whole genome shotgun (WGS) entry which is preliminary data.</text>
</comment>
<keyword evidence="3" id="KW-0479">Metal-binding</keyword>
<feature type="region of interest" description="Disordered" evidence="11">
    <location>
        <begin position="18"/>
        <end position="46"/>
    </location>
</feature>
<dbReference type="GO" id="GO:0006289">
    <property type="term" value="P:nucleotide-excision repair"/>
    <property type="evidence" value="ECO:0007669"/>
    <property type="project" value="InterPro"/>
</dbReference>
<keyword evidence="13" id="KW-0808">Transferase</keyword>
<comment type="subcellular location">
    <subcellularLocation>
        <location evidence="1">Nucleus</location>
    </subcellularLocation>
</comment>
<keyword evidence="6" id="KW-0539">Nucleus</keyword>
<dbReference type="GO" id="GO:0008270">
    <property type="term" value="F:zinc ion binding"/>
    <property type="evidence" value="ECO:0007669"/>
    <property type="project" value="UniProtKB-KW"/>
</dbReference>
<evidence type="ECO:0000256" key="2">
    <source>
        <dbReference type="ARBA" id="ARBA00022257"/>
    </source>
</evidence>
<dbReference type="InterPro" id="IPR017907">
    <property type="entry name" value="Znf_RING_CS"/>
</dbReference>
<dbReference type="GO" id="GO:0070985">
    <property type="term" value="C:transcription factor TFIIK complex"/>
    <property type="evidence" value="ECO:0007669"/>
    <property type="project" value="UniProtKB-ARBA"/>
</dbReference>
<evidence type="ECO:0000256" key="10">
    <source>
        <dbReference type="SAM" id="Coils"/>
    </source>
</evidence>